<dbReference type="PANTHER" id="PTHR30451">
    <property type="entry name" value="OUTER MEMBRANE USHER PROTEIN"/>
    <property type="match status" value="1"/>
</dbReference>
<proteinExistence type="predicted"/>
<protein>
    <recommendedName>
        <fullName evidence="5">Fimbrial biogenesis outer membrane usher protein</fullName>
    </recommendedName>
</protein>
<dbReference type="PANTHER" id="PTHR30451:SF5">
    <property type="entry name" value="SLR0019 PROTEIN"/>
    <property type="match status" value="1"/>
</dbReference>
<evidence type="ECO:0000256" key="2">
    <source>
        <dbReference type="SAM" id="SignalP"/>
    </source>
</evidence>
<reference evidence="4" key="1">
    <citation type="journal article" date="2019" name="Int. J. Syst. Evol. Microbiol.">
        <title>The Global Catalogue of Microorganisms (GCM) 10K type strain sequencing project: providing services to taxonomists for standard genome sequencing and annotation.</title>
        <authorList>
            <consortium name="The Broad Institute Genomics Platform"/>
            <consortium name="The Broad Institute Genome Sequencing Center for Infectious Disease"/>
            <person name="Wu L."/>
            <person name="Ma J."/>
        </authorList>
    </citation>
    <scope>NUCLEOTIDE SEQUENCE [LARGE SCALE GENOMIC DNA]</scope>
    <source>
        <strain evidence="4">CGMCC-1.15741</strain>
    </source>
</reference>
<evidence type="ECO:0000313" key="4">
    <source>
        <dbReference type="Proteomes" id="UP001596303"/>
    </source>
</evidence>
<dbReference type="Gene3D" id="2.60.40.3110">
    <property type="match status" value="1"/>
</dbReference>
<dbReference type="Gene3D" id="2.60.40.2610">
    <property type="entry name" value="Outer membrane usher protein FimD, plug domain"/>
    <property type="match status" value="1"/>
</dbReference>
<evidence type="ECO:0000256" key="1">
    <source>
        <dbReference type="SAM" id="MobiDB-lite"/>
    </source>
</evidence>
<feature type="region of interest" description="Disordered" evidence="1">
    <location>
        <begin position="40"/>
        <end position="61"/>
    </location>
</feature>
<feature type="chain" id="PRO_5047147120" description="Fimbrial biogenesis outer membrane usher protein" evidence="2">
    <location>
        <begin position="30"/>
        <end position="864"/>
    </location>
</feature>
<keyword evidence="4" id="KW-1185">Reference proteome</keyword>
<feature type="signal peptide" evidence="2">
    <location>
        <begin position="1"/>
        <end position="29"/>
    </location>
</feature>
<dbReference type="InterPro" id="IPR000015">
    <property type="entry name" value="Fimb_usher"/>
</dbReference>
<dbReference type="EMBL" id="JBHSSW010000045">
    <property type="protein sequence ID" value="MFC6199511.1"/>
    <property type="molecule type" value="Genomic_DNA"/>
</dbReference>
<evidence type="ECO:0008006" key="5">
    <source>
        <dbReference type="Google" id="ProtNLM"/>
    </source>
</evidence>
<dbReference type="RefSeq" id="WP_377380612.1">
    <property type="nucleotide sequence ID" value="NZ_JBHSSW010000045.1"/>
</dbReference>
<dbReference type="InterPro" id="IPR042186">
    <property type="entry name" value="FimD_plug_dom"/>
</dbReference>
<keyword evidence="2" id="KW-0732">Signal</keyword>
<comment type="caution">
    <text evidence="3">The sequence shown here is derived from an EMBL/GenBank/DDBJ whole genome shotgun (WGS) entry which is preliminary data.</text>
</comment>
<sequence length="864" mass="94255">MFRTALRKSTATVALISVGLCSSPAAVSANLDRNSPIQVSTRESFEGFSDGSRRNTPQPRPDIQLAQSTTVIPIQPRTVPEQQAPTDIEIVVPLNESGRYLGDLVAYISGDTPFIRLSEVARLIEPLAAPSTVERLRAADPGDPVALGALSIEGIQGSWDPNLLEINIVLPISDRETRRIEVAEFERTERGLFAKPARFSSFLNLRSSTDYAHETAGDTGLQSPYFSGLWGGRALGVAYETSFDYDTDGRGFRRSGSRLIYDDEDRAIRAEFGDVSAITRSFQSNPRMAGLSVYKATRTLQPYTNTRPRGFQSFSIEETSEVQVLINGRQVRRLRLDPGNYDLTDFPFVDGENNVQLVVEDRTGRRDLVEFDTFFDRSIFRPGYSEWGAALGIRSMTGTRAPEYYEDEYLGTGFYRRGYENGLTAGGNFQFDDRSAMMGGEILKTTALGVLAGDLALSTQDNFGEGYAIDLDFTRTPAYEPGEDRVSWGVSGRYTSEKFSPIGNPRLNAISSEFSGYYSKSFIENGSSISASASYLFGRNGQEDRWSGRISYGQRLTDTVSLSTDLSYQEGGIGEDVGLRVQLTYRPGIRSSAVSSYDSRTERSAASYQLRGDSKWGTWSTGVDVDRTPDSANMNASGYLIGSRGDVSFTHRLGTDGDFSNTTTQVTTLRTANSIGFADGAFAFGRTISGAFAIVDSHETLKGARVGVKSSSVGGGLQESAWLGKPLISDLPTYSKRNVEFDVANLPLGYDLGAGSVDVRPPFYAGYKLTVGSALNTTLISTALDPYGEPISFIAGEVTSPDYPNLEPIEMFTNGSGKFGIPGVGVGTWELRLNTEPDATIIRFTIEDDGQTLIRAGELRGEYE</sequence>
<name>A0ABW1SDA3_9PROT</name>
<accession>A0ABW1SDA3</accession>
<dbReference type="Proteomes" id="UP001596303">
    <property type="component" value="Unassembled WGS sequence"/>
</dbReference>
<gene>
    <name evidence="3" type="ORF">ACFQDM_15610</name>
</gene>
<evidence type="ECO:0000313" key="3">
    <source>
        <dbReference type="EMBL" id="MFC6199511.1"/>
    </source>
</evidence>
<organism evidence="3 4">
    <name type="scientific">Ponticaulis profundi</name>
    <dbReference type="NCBI Taxonomy" id="2665222"/>
    <lineage>
        <taxon>Bacteria</taxon>
        <taxon>Pseudomonadati</taxon>
        <taxon>Pseudomonadota</taxon>
        <taxon>Alphaproteobacteria</taxon>
        <taxon>Hyphomonadales</taxon>
        <taxon>Hyphomonadaceae</taxon>
        <taxon>Ponticaulis</taxon>
    </lineage>
</organism>